<gene>
    <name evidence="2" type="ORF">H0H81_003060</name>
</gene>
<accession>A0A9P7FLX5</accession>
<organism evidence="2 3">
    <name type="scientific">Sphagnurus paluster</name>
    <dbReference type="NCBI Taxonomy" id="117069"/>
    <lineage>
        <taxon>Eukaryota</taxon>
        <taxon>Fungi</taxon>
        <taxon>Dikarya</taxon>
        <taxon>Basidiomycota</taxon>
        <taxon>Agaricomycotina</taxon>
        <taxon>Agaricomycetes</taxon>
        <taxon>Agaricomycetidae</taxon>
        <taxon>Agaricales</taxon>
        <taxon>Tricholomatineae</taxon>
        <taxon>Lyophyllaceae</taxon>
        <taxon>Sphagnurus</taxon>
    </lineage>
</organism>
<reference evidence="2" key="2">
    <citation type="submission" date="2021-10" db="EMBL/GenBank/DDBJ databases">
        <title>Phylogenomics reveals ancestral predisposition of the termite-cultivated fungus Termitomyces towards a domesticated lifestyle.</title>
        <authorList>
            <person name="Auxier B."/>
            <person name="Grum-Grzhimaylo A."/>
            <person name="Cardenas M.E."/>
            <person name="Lodge J.D."/>
            <person name="Laessoe T."/>
            <person name="Pedersen O."/>
            <person name="Smith M.E."/>
            <person name="Kuyper T.W."/>
            <person name="Franco-Molano E.A."/>
            <person name="Baroni T.J."/>
            <person name="Aanen D.K."/>
        </authorList>
    </citation>
    <scope>NUCLEOTIDE SEQUENCE</scope>
    <source>
        <strain evidence="2">D49</strain>
    </source>
</reference>
<proteinExistence type="predicted"/>
<evidence type="ECO:0000313" key="3">
    <source>
        <dbReference type="Proteomes" id="UP000717328"/>
    </source>
</evidence>
<feature type="transmembrane region" description="Helical" evidence="1">
    <location>
        <begin position="86"/>
        <end position="105"/>
    </location>
</feature>
<keyword evidence="3" id="KW-1185">Reference proteome</keyword>
<protein>
    <submittedName>
        <fullName evidence="2">Uncharacterized protein</fullName>
    </submittedName>
</protein>
<evidence type="ECO:0000313" key="2">
    <source>
        <dbReference type="EMBL" id="KAG5634172.1"/>
    </source>
</evidence>
<dbReference type="EMBL" id="JABCKI010006583">
    <property type="protein sequence ID" value="KAG5634172.1"/>
    <property type="molecule type" value="Genomic_DNA"/>
</dbReference>
<sequence>MYDRTVKPVPPRPTSGLRYRIETLLGITGIKMAKYRTAWGPAIMSQLQVVWRPHVISILFFEGLLFGFGIGINVTNAVFLGEEPPVGYAFNASIIAGLYATPIASDLPSSFDLNFPFILRYLSSLAK</sequence>
<keyword evidence="1" id="KW-0812">Transmembrane</keyword>
<keyword evidence="1" id="KW-1133">Transmembrane helix</keyword>
<keyword evidence="1" id="KW-0472">Membrane</keyword>
<reference evidence="2" key="1">
    <citation type="submission" date="2021-02" db="EMBL/GenBank/DDBJ databases">
        <authorList>
            <person name="Nieuwenhuis M."/>
            <person name="Van De Peppel L.J.J."/>
        </authorList>
    </citation>
    <scope>NUCLEOTIDE SEQUENCE</scope>
    <source>
        <strain evidence="2">D49</strain>
    </source>
</reference>
<feature type="transmembrane region" description="Helical" evidence="1">
    <location>
        <begin position="54"/>
        <end position="74"/>
    </location>
</feature>
<name>A0A9P7FLX5_9AGAR</name>
<dbReference type="AlphaFoldDB" id="A0A9P7FLX5"/>
<comment type="caution">
    <text evidence="2">The sequence shown here is derived from an EMBL/GenBank/DDBJ whole genome shotgun (WGS) entry which is preliminary data.</text>
</comment>
<evidence type="ECO:0000256" key="1">
    <source>
        <dbReference type="SAM" id="Phobius"/>
    </source>
</evidence>
<dbReference type="Proteomes" id="UP000717328">
    <property type="component" value="Unassembled WGS sequence"/>
</dbReference>
<dbReference type="OrthoDB" id="2533084at2759"/>